<dbReference type="AlphaFoldDB" id="A0A5B8W395"/>
<dbReference type="RefSeq" id="WP_147057258.1">
    <property type="nucleotide sequence ID" value="NZ_CP042437.1"/>
</dbReference>
<dbReference type="Pfam" id="PF13305">
    <property type="entry name" value="TetR_C_33"/>
    <property type="match status" value="1"/>
</dbReference>
<dbReference type="OrthoDB" id="594604at2"/>
<evidence type="ECO:0000256" key="1">
    <source>
        <dbReference type="ARBA" id="ARBA00023015"/>
    </source>
</evidence>
<dbReference type="InterPro" id="IPR001647">
    <property type="entry name" value="HTH_TetR"/>
</dbReference>
<sequence length="199" mass="23094">MGIEERKQRNREATRTNILKASLTIVIKDGWQALSMRKIGEIIEYSAPVIYEYFSNKEAILIELARRGYVSLNQQVSKARQREMLPEDQLENMCMAYWEFAVTNKELYQLMFGVDMQSCCPEKLAFETGQSALLIRTVIEQLILQQEPDNDTIEAKHLMCWCSIHGLVSLNLLQKADNHIFNKQVLRMFIKCIINSLKS</sequence>
<evidence type="ECO:0000313" key="7">
    <source>
        <dbReference type="Proteomes" id="UP000321362"/>
    </source>
</evidence>
<keyword evidence="2 4" id="KW-0238">DNA-binding</keyword>
<dbReference type="InterPro" id="IPR050624">
    <property type="entry name" value="HTH-type_Tx_Regulator"/>
</dbReference>
<dbReference type="SUPFAM" id="SSF46689">
    <property type="entry name" value="Homeodomain-like"/>
    <property type="match status" value="1"/>
</dbReference>
<evidence type="ECO:0000256" key="4">
    <source>
        <dbReference type="PROSITE-ProRule" id="PRU00335"/>
    </source>
</evidence>
<protein>
    <submittedName>
        <fullName evidence="6">TetR/AcrR family transcriptional regulator</fullName>
    </submittedName>
</protein>
<dbReference type="PROSITE" id="PS50977">
    <property type="entry name" value="HTH_TETR_2"/>
    <property type="match status" value="1"/>
</dbReference>
<dbReference type="EMBL" id="CP042437">
    <property type="protein sequence ID" value="QEC78530.1"/>
    <property type="molecule type" value="Genomic_DNA"/>
</dbReference>
<evidence type="ECO:0000313" key="6">
    <source>
        <dbReference type="EMBL" id="QEC78530.1"/>
    </source>
</evidence>
<dbReference type="PANTHER" id="PTHR43479:SF11">
    <property type="entry name" value="ACREF_ENVCD OPERON REPRESSOR-RELATED"/>
    <property type="match status" value="1"/>
</dbReference>
<evidence type="ECO:0000256" key="2">
    <source>
        <dbReference type="ARBA" id="ARBA00023125"/>
    </source>
</evidence>
<dbReference type="SUPFAM" id="SSF48498">
    <property type="entry name" value="Tetracyclin repressor-like, C-terminal domain"/>
    <property type="match status" value="1"/>
</dbReference>
<keyword evidence="1" id="KW-0805">Transcription regulation</keyword>
<dbReference type="GO" id="GO:0003677">
    <property type="term" value="F:DNA binding"/>
    <property type="evidence" value="ECO:0007669"/>
    <property type="project" value="UniProtKB-UniRule"/>
</dbReference>
<dbReference type="Gene3D" id="1.10.357.10">
    <property type="entry name" value="Tetracycline Repressor, domain 2"/>
    <property type="match status" value="1"/>
</dbReference>
<evidence type="ECO:0000256" key="3">
    <source>
        <dbReference type="ARBA" id="ARBA00023163"/>
    </source>
</evidence>
<dbReference type="InterPro" id="IPR036271">
    <property type="entry name" value="Tet_transcr_reg_TetR-rel_C_sf"/>
</dbReference>
<dbReference type="InterPro" id="IPR009057">
    <property type="entry name" value="Homeodomain-like_sf"/>
</dbReference>
<keyword evidence="3" id="KW-0804">Transcription</keyword>
<feature type="domain" description="HTH tetR-type" evidence="5">
    <location>
        <begin position="12"/>
        <end position="72"/>
    </location>
</feature>
<dbReference type="Proteomes" id="UP000321362">
    <property type="component" value="Chromosome"/>
</dbReference>
<evidence type="ECO:0000259" key="5">
    <source>
        <dbReference type="PROSITE" id="PS50977"/>
    </source>
</evidence>
<proteinExistence type="predicted"/>
<name>A0A5B8W395_9SPHI</name>
<dbReference type="PANTHER" id="PTHR43479">
    <property type="entry name" value="ACREF/ENVCD OPERON REPRESSOR-RELATED"/>
    <property type="match status" value="1"/>
</dbReference>
<gene>
    <name evidence="6" type="ORF">FSB76_22220</name>
</gene>
<keyword evidence="7" id="KW-1185">Reference proteome</keyword>
<dbReference type="InterPro" id="IPR025996">
    <property type="entry name" value="MT1864/Rv1816-like_C"/>
</dbReference>
<feature type="DNA-binding region" description="H-T-H motif" evidence="4">
    <location>
        <begin position="35"/>
        <end position="54"/>
    </location>
</feature>
<reference evidence="6 7" key="1">
    <citation type="journal article" date="2013" name="J. Microbiol.">
        <title>Mucilaginibacter ginsenosidivorax sp. nov., with ginsenoside converting activity isolated from sediment.</title>
        <authorList>
            <person name="Kim J.K."/>
            <person name="Choi T.E."/>
            <person name="Liu Q.M."/>
            <person name="Park H.Y."/>
            <person name="Yi T.H."/>
            <person name="Yoon M.H."/>
            <person name="Kim S.C."/>
            <person name="Im W.T."/>
        </authorList>
    </citation>
    <scope>NUCLEOTIDE SEQUENCE [LARGE SCALE GENOMIC DNA]</scope>
    <source>
        <strain evidence="6 7">KHI28</strain>
    </source>
</reference>
<organism evidence="6 7">
    <name type="scientific">Mucilaginibacter ginsenosidivorax</name>
    <dbReference type="NCBI Taxonomy" id="862126"/>
    <lineage>
        <taxon>Bacteria</taxon>
        <taxon>Pseudomonadati</taxon>
        <taxon>Bacteroidota</taxon>
        <taxon>Sphingobacteriia</taxon>
        <taxon>Sphingobacteriales</taxon>
        <taxon>Sphingobacteriaceae</taxon>
        <taxon>Mucilaginibacter</taxon>
    </lineage>
</organism>
<accession>A0A5B8W395</accession>
<dbReference type="KEGG" id="mgk:FSB76_22220"/>
<dbReference type="Pfam" id="PF00440">
    <property type="entry name" value="TetR_N"/>
    <property type="match status" value="1"/>
</dbReference>